<comment type="caution">
    <text evidence="5">The sequence shown here is derived from an EMBL/GenBank/DDBJ whole genome shotgun (WGS) entry which is preliminary data.</text>
</comment>
<dbReference type="EMBL" id="MU003824">
    <property type="protein sequence ID" value="KAF2718506.1"/>
    <property type="molecule type" value="Genomic_DNA"/>
</dbReference>
<dbReference type="OrthoDB" id="270173at2759"/>
<dbReference type="GO" id="GO:0046983">
    <property type="term" value="F:protein dimerization activity"/>
    <property type="evidence" value="ECO:0007669"/>
    <property type="project" value="InterPro"/>
</dbReference>
<dbReference type="SUPFAM" id="SSF55257">
    <property type="entry name" value="RBP11-like subunits of RNA polymerase"/>
    <property type="match status" value="1"/>
</dbReference>
<organism evidence="5 6">
    <name type="scientific">Polychaeton citri CBS 116435</name>
    <dbReference type="NCBI Taxonomy" id="1314669"/>
    <lineage>
        <taxon>Eukaryota</taxon>
        <taxon>Fungi</taxon>
        <taxon>Dikarya</taxon>
        <taxon>Ascomycota</taxon>
        <taxon>Pezizomycotina</taxon>
        <taxon>Dothideomycetes</taxon>
        <taxon>Dothideomycetidae</taxon>
        <taxon>Capnodiales</taxon>
        <taxon>Capnodiaceae</taxon>
        <taxon>Polychaeton</taxon>
    </lineage>
</organism>
<proteinExistence type="inferred from homology"/>
<dbReference type="InterPro" id="IPR036603">
    <property type="entry name" value="RBP11-like"/>
</dbReference>
<evidence type="ECO:0000256" key="3">
    <source>
        <dbReference type="ARBA" id="ARBA00025804"/>
    </source>
</evidence>
<dbReference type="InterPro" id="IPR036643">
    <property type="entry name" value="RNApol_insert_sf"/>
</dbReference>
<evidence type="ECO:0000259" key="4">
    <source>
        <dbReference type="SMART" id="SM00662"/>
    </source>
</evidence>
<protein>
    <submittedName>
        <fullName evidence="5">Insert subdomain of RNA polymerase alpha subunit</fullName>
    </submittedName>
</protein>
<dbReference type="Pfam" id="PF01193">
    <property type="entry name" value="RNA_pol_L"/>
    <property type="match status" value="1"/>
</dbReference>
<evidence type="ECO:0000256" key="1">
    <source>
        <dbReference type="ARBA" id="ARBA00022478"/>
    </source>
</evidence>
<dbReference type="HAMAP" id="MF_00320">
    <property type="entry name" value="RNApol_arch_Rpo3"/>
    <property type="match status" value="1"/>
</dbReference>
<dbReference type="InterPro" id="IPR022842">
    <property type="entry name" value="RNAP_Rpo3/Rpb3/RPAC1"/>
</dbReference>
<evidence type="ECO:0000256" key="2">
    <source>
        <dbReference type="ARBA" id="ARBA00023163"/>
    </source>
</evidence>
<dbReference type="InterPro" id="IPR001514">
    <property type="entry name" value="DNA-dir_RNA_pol_30-40kDasu_CS"/>
</dbReference>
<keyword evidence="2" id="KW-0804">Transcription</keyword>
<dbReference type="GO" id="GO:0003899">
    <property type="term" value="F:DNA-directed RNA polymerase activity"/>
    <property type="evidence" value="ECO:0007669"/>
    <property type="project" value="InterPro"/>
</dbReference>
<sequence length="369" mass="39229">MDYEYTDFDGDTSGPKVTIEKAEKTYIKFVLSNTTLALANSVRRTMLAEIPTLAVDLVEIEANTTVLADEFLAHRLGLIPLSAKGVDNLLYTRDCECDEYCENCSVVLTLRAANRSSDSFISVYARDLVVESSATAGGRTTYGGARGVNGAGGDEEGDAPLPPLGHPVLLDRDMKGSLICKLRRGQELRLKCIAKKGIAKEHAKWCPTAAIGFEYDPHNKLRHTALWYERDPVAEWPPSRNAQWEEPAPQDGSQPFDYMAEPDRFYINVEGTGCMAPDQILHAGIKTLQSKLAGIVQELGAGGSGMDLDGINGGGAESPMDVVNGGQTAYGGGGQTAYGGGQSAYGGGAMSAYGGLGGATPGAQPYGRY</sequence>
<accession>A0A9P4Q4X0</accession>
<evidence type="ECO:0000313" key="5">
    <source>
        <dbReference type="EMBL" id="KAF2718506.1"/>
    </source>
</evidence>
<reference evidence="5" key="1">
    <citation type="journal article" date="2020" name="Stud. Mycol.">
        <title>101 Dothideomycetes genomes: a test case for predicting lifestyles and emergence of pathogens.</title>
        <authorList>
            <person name="Haridas S."/>
            <person name="Albert R."/>
            <person name="Binder M."/>
            <person name="Bloem J."/>
            <person name="Labutti K."/>
            <person name="Salamov A."/>
            <person name="Andreopoulos B."/>
            <person name="Baker S."/>
            <person name="Barry K."/>
            <person name="Bills G."/>
            <person name="Bluhm B."/>
            <person name="Cannon C."/>
            <person name="Castanera R."/>
            <person name="Culley D."/>
            <person name="Daum C."/>
            <person name="Ezra D."/>
            <person name="Gonzalez J."/>
            <person name="Henrissat B."/>
            <person name="Kuo A."/>
            <person name="Liang C."/>
            <person name="Lipzen A."/>
            <person name="Lutzoni F."/>
            <person name="Magnuson J."/>
            <person name="Mondo S."/>
            <person name="Nolan M."/>
            <person name="Ohm R."/>
            <person name="Pangilinan J."/>
            <person name="Park H.-J."/>
            <person name="Ramirez L."/>
            <person name="Alfaro M."/>
            <person name="Sun H."/>
            <person name="Tritt A."/>
            <person name="Yoshinaga Y."/>
            <person name="Zwiers L.-H."/>
            <person name="Turgeon B."/>
            <person name="Goodwin S."/>
            <person name="Spatafora J."/>
            <person name="Crous P."/>
            <person name="Grigoriev I."/>
        </authorList>
    </citation>
    <scope>NUCLEOTIDE SEQUENCE</scope>
    <source>
        <strain evidence="5">CBS 116435</strain>
    </source>
</reference>
<dbReference type="SUPFAM" id="SSF56553">
    <property type="entry name" value="Insert subdomain of RNA polymerase alpha subunit"/>
    <property type="match status" value="1"/>
</dbReference>
<dbReference type="InterPro" id="IPR050518">
    <property type="entry name" value="Rpo3/RPB3_RNA_Pol_subunit"/>
</dbReference>
<dbReference type="CDD" id="cd07031">
    <property type="entry name" value="RNAP_II_RPB3"/>
    <property type="match status" value="1"/>
</dbReference>
<feature type="domain" description="DNA-directed RNA polymerase RpoA/D/Rpb3-type" evidence="4">
    <location>
        <begin position="26"/>
        <end position="298"/>
    </location>
</feature>
<gene>
    <name evidence="5" type="ORF">K431DRAFT_340696</name>
</gene>
<dbReference type="AlphaFoldDB" id="A0A9P4Q4X0"/>
<dbReference type="PROSITE" id="PS00446">
    <property type="entry name" value="RNA_POL_D_30KD"/>
    <property type="match status" value="1"/>
</dbReference>
<dbReference type="InterPro" id="IPR011262">
    <property type="entry name" value="DNA-dir_RNA_pol_insert"/>
</dbReference>
<evidence type="ECO:0000313" key="6">
    <source>
        <dbReference type="Proteomes" id="UP000799441"/>
    </source>
</evidence>
<dbReference type="PANTHER" id="PTHR11800:SF2">
    <property type="entry name" value="DNA-DIRECTED RNA POLYMERASE II SUBUNIT RPB3"/>
    <property type="match status" value="1"/>
</dbReference>
<dbReference type="GO" id="GO:0005665">
    <property type="term" value="C:RNA polymerase II, core complex"/>
    <property type="evidence" value="ECO:0007669"/>
    <property type="project" value="TreeGrafter"/>
</dbReference>
<dbReference type="SMART" id="SM00662">
    <property type="entry name" value="RPOLD"/>
    <property type="match status" value="1"/>
</dbReference>
<dbReference type="Gene3D" id="2.170.120.12">
    <property type="entry name" value="DNA-directed RNA polymerase, insert domain"/>
    <property type="match status" value="1"/>
</dbReference>
<dbReference type="Proteomes" id="UP000799441">
    <property type="component" value="Unassembled WGS sequence"/>
</dbReference>
<dbReference type="Gene3D" id="3.30.1360.10">
    <property type="entry name" value="RNA polymerase, RBP11-like subunit"/>
    <property type="match status" value="1"/>
</dbReference>
<keyword evidence="6" id="KW-1185">Reference proteome</keyword>
<dbReference type="GO" id="GO:0006366">
    <property type="term" value="P:transcription by RNA polymerase II"/>
    <property type="evidence" value="ECO:0007669"/>
    <property type="project" value="TreeGrafter"/>
</dbReference>
<name>A0A9P4Q4X0_9PEZI</name>
<dbReference type="GO" id="GO:0003677">
    <property type="term" value="F:DNA binding"/>
    <property type="evidence" value="ECO:0007669"/>
    <property type="project" value="InterPro"/>
</dbReference>
<dbReference type="Pfam" id="PF01000">
    <property type="entry name" value="RNA_pol_A_bac"/>
    <property type="match status" value="1"/>
</dbReference>
<keyword evidence="1" id="KW-0240">DNA-directed RNA polymerase</keyword>
<dbReference type="InterPro" id="IPR011263">
    <property type="entry name" value="DNA-dir_RNA_pol_RpoA/D/Rpb3"/>
</dbReference>
<comment type="similarity">
    <text evidence="3">Belongs to the archaeal Rpo3/eukaryotic RPB3 RNA polymerase subunit family.</text>
</comment>
<dbReference type="PANTHER" id="PTHR11800">
    <property type="entry name" value="DNA-DIRECTED RNA POLYMERASE"/>
    <property type="match status" value="1"/>
</dbReference>